<evidence type="ECO:0000256" key="1">
    <source>
        <dbReference type="SAM" id="MobiDB-lite"/>
    </source>
</evidence>
<proteinExistence type="predicted"/>
<feature type="region of interest" description="Disordered" evidence="1">
    <location>
        <begin position="25"/>
        <end position="84"/>
    </location>
</feature>
<dbReference type="EMBL" id="FJOG01000033">
    <property type="protein sequence ID" value="CZR65917.1"/>
    <property type="molecule type" value="Genomic_DNA"/>
</dbReference>
<name>A0A1L7XLU7_9HELO</name>
<accession>A0A1L7XLU7</accession>
<protein>
    <submittedName>
        <fullName evidence="2">Uncharacterized protein</fullName>
    </submittedName>
</protein>
<keyword evidence="3" id="KW-1185">Reference proteome</keyword>
<feature type="compositionally biased region" description="Low complexity" evidence="1">
    <location>
        <begin position="60"/>
        <end position="72"/>
    </location>
</feature>
<dbReference type="Proteomes" id="UP000184330">
    <property type="component" value="Unassembled WGS sequence"/>
</dbReference>
<organism evidence="2 3">
    <name type="scientific">Phialocephala subalpina</name>
    <dbReference type="NCBI Taxonomy" id="576137"/>
    <lineage>
        <taxon>Eukaryota</taxon>
        <taxon>Fungi</taxon>
        <taxon>Dikarya</taxon>
        <taxon>Ascomycota</taxon>
        <taxon>Pezizomycotina</taxon>
        <taxon>Leotiomycetes</taxon>
        <taxon>Helotiales</taxon>
        <taxon>Mollisiaceae</taxon>
        <taxon>Phialocephala</taxon>
        <taxon>Phialocephala fortinii species complex</taxon>
    </lineage>
</organism>
<evidence type="ECO:0000313" key="2">
    <source>
        <dbReference type="EMBL" id="CZR65917.1"/>
    </source>
</evidence>
<dbReference type="AlphaFoldDB" id="A0A1L7XLU7"/>
<reference evidence="2 3" key="1">
    <citation type="submission" date="2016-03" db="EMBL/GenBank/DDBJ databases">
        <authorList>
            <person name="Ploux O."/>
        </authorList>
    </citation>
    <scope>NUCLEOTIDE SEQUENCE [LARGE SCALE GENOMIC DNA]</scope>
    <source>
        <strain evidence="2 3">UAMH 11012</strain>
    </source>
</reference>
<sequence length="106" mass="11265">MSAYTGITKKRSTIRVWLIQNVRDSLDTKPKSGRGTVAAQRTAPTASRPGPLSQSSQVASEEGISSGIGIKEGPSESRSGVIQSNIPSAASAKKYIYQVDGTKQWI</sequence>
<gene>
    <name evidence="2" type="ORF">PAC_15817</name>
</gene>
<evidence type="ECO:0000313" key="3">
    <source>
        <dbReference type="Proteomes" id="UP000184330"/>
    </source>
</evidence>